<reference evidence="13 14" key="1">
    <citation type="journal article" date="2018" name="Nat. Biotechnol.">
        <title>A standardized bacterial taxonomy based on genome phylogeny substantially revises the tree of life.</title>
        <authorList>
            <person name="Parks D.H."/>
            <person name="Chuvochina M."/>
            <person name="Waite D.W."/>
            <person name="Rinke C."/>
            <person name="Skarshewski A."/>
            <person name="Chaumeil P.A."/>
            <person name="Hugenholtz P."/>
        </authorList>
    </citation>
    <scope>NUCLEOTIDE SEQUENCE [LARGE SCALE GENOMIC DNA]</scope>
    <source>
        <strain evidence="13">UBA9158</strain>
    </source>
</reference>
<evidence type="ECO:0000256" key="2">
    <source>
        <dbReference type="ARBA" id="ARBA00022448"/>
    </source>
</evidence>
<dbReference type="GO" id="GO:0015344">
    <property type="term" value="F:siderophore uptake transmembrane transporter activity"/>
    <property type="evidence" value="ECO:0007669"/>
    <property type="project" value="TreeGrafter"/>
</dbReference>
<evidence type="ECO:0000256" key="5">
    <source>
        <dbReference type="ARBA" id="ARBA00023077"/>
    </source>
</evidence>
<evidence type="ECO:0000256" key="10">
    <source>
        <dbReference type="SAM" id="MobiDB-lite"/>
    </source>
</evidence>
<evidence type="ECO:0000256" key="7">
    <source>
        <dbReference type="ARBA" id="ARBA00023237"/>
    </source>
</evidence>
<evidence type="ECO:0000259" key="12">
    <source>
        <dbReference type="Pfam" id="PF07715"/>
    </source>
</evidence>
<organism evidence="13 14">
    <name type="scientific">Haliea salexigens</name>
    <dbReference type="NCBI Taxonomy" id="287487"/>
    <lineage>
        <taxon>Bacteria</taxon>
        <taxon>Pseudomonadati</taxon>
        <taxon>Pseudomonadota</taxon>
        <taxon>Gammaproteobacteria</taxon>
        <taxon>Cellvibrionales</taxon>
        <taxon>Halieaceae</taxon>
        <taxon>Haliea</taxon>
    </lineage>
</organism>
<dbReference type="PANTHER" id="PTHR32552:SF83">
    <property type="entry name" value="BLR3904 PROTEIN"/>
    <property type="match status" value="1"/>
</dbReference>
<dbReference type="Gene3D" id="2.40.170.20">
    <property type="entry name" value="TonB-dependent receptor, beta-barrel domain"/>
    <property type="match status" value="1"/>
</dbReference>
<proteinExistence type="inferred from homology"/>
<keyword evidence="7 8" id="KW-0998">Cell outer membrane</keyword>
<dbReference type="GO" id="GO:0009279">
    <property type="term" value="C:cell outer membrane"/>
    <property type="evidence" value="ECO:0007669"/>
    <property type="project" value="UniProtKB-SubCell"/>
</dbReference>
<dbReference type="InterPro" id="IPR000531">
    <property type="entry name" value="Beta-barrel_TonB"/>
</dbReference>
<gene>
    <name evidence="13" type="ORF">DCP75_16980</name>
</gene>
<dbReference type="AlphaFoldDB" id="A0A3C1KRP5"/>
<evidence type="ECO:0000256" key="4">
    <source>
        <dbReference type="ARBA" id="ARBA00022692"/>
    </source>
</evidence>
<feature type="domain" description="TonB-dependent receptor-like beta-barrel" evidence="11">
    <location>
        <begin position="253"/>
        <end position="728"/>
    </location>
</feature>
<dbReference type="PROSITE" id="PS52016">
    <property type="entry name" value="TONB_DEPENDENT_REC_3"/>
    <property type="match status" value="1"/>
</dbReference>
<dbReference type="STRING" id="1121937.GCA_000423125_01667"/>
<keyword evidence="6 8" id="KW-0472">Membrane</keyword>
<dbReference type="Gene3D" id="2.170.130.10">
    <property type="entry name" value="TonB-dependent receptor, plug domain"/>
    <property type="match status" value="1"/>
</dbReference>
<feature type="region of interest" description="Disordered" evidence="10">
    <location>
        <begin position="1"/>
        <end position="26"/>
    </location>
</feature>
<evidence type="ECO:0000256" key="6">
    <source>
        <dbReference type="ARBA" id="ARBA00023136"/>
    </source>
</evidence>
<evidence type="ECO:0000256" key="1">
    <source>
        <dbReference type="ARBA" id="ARBA00004571"/>
    </source>
</evidence>
<dbReference type="InterPro" id="IPR036942">
    <property type="entry name" value="Beta-barrel_TonB_sf"/>
</dbReference>
<evidence type="ECO:0000313" key="14">
    <source>
        <dbReference type="Proteomes" id="UP000259273"/>
    </source>
</evidence>
<comment type="subcellular location">
    <subcellularLocation>
        <location evidence="1 8">Cell outer membrane</location>
        <topology evidence="1 8">Multi-pass membrane protein</topology>
    </subcellularLocation>
</comment>
<feature type="domain" description="TonB-dependent receptor plug" evidence="12">
    <location>
        <begin position="69"/>
        <end position="167"/>
    </location>
</feature>
<evidence type="ECO:0000256" key="3">
    <source>
        <dbReference type="ARBA" id="ARBA00022452"/>
    </source>
</evidence>
<dbReference type="Pfam" id="PF00593">
    <property type="entry name" value="TonB_dep_Rec_b-barrel"/>
    <property type="match status" value="1"/>
</dbReference>
<keyword evidence="4 8" id="KW-0812">Transmembrane</keyword>
<evidence type="ECO:0000313" key="13">
    <source>
        <dbReference type="EMBL" id="HAN29380.1"/>
    </source>
</evidence>
<dbReference type="PANTHER" id="PTHR32552">
    <property type="entry name" value="FERRICHROME IRON RECEPTOR-RELATED"/>
    <property type="match status" value="1"/>
</dbReference>
<protein>
    <submittedName>
        <fullName evidence="13">TonB-dependent siderophore receptor</fullName>
    </submittedName>
</protein>
<dbReference type="Pfam" id="PF07715">
    <property type="entry name" value="Plug"/>
    <property type="match status" value="1"/>
</dbReference>
<comment type="caution">
    <text evidence="13">The sequence shown here is derived from an EMBL/GenBank/DDBJ whole genome shotgun (WGS) entry which is preliminary data.</text>
</comment>
<keyword evidence="2 8" id="KW-0813">Transport</keyword>
<dbReference type="EMBL" id="DMND01000227">
    <property type="protein sequence ID" value="HAN29380.1"/>
    <property type="molecule type" value="Genomic_DNA"/>
</dbReference>
<sequence length="760" mass="82020">MMALSLSAQAQTQPGETCTDANGKSQPCPLASSVAEASKEIEVVEVFGVSGTRYLAERSGDQRRAADLAGTPATLNILTQSQILDSGKTDLKEILSSQAGVTLGTGENGNAFGDRYIIRGHEARSDVFVDGLRDPGMTTRESFATEQVEIAKGPSATFAGRGTSGGAVNSITKGALLGESFNILDAGVGTDDHYRLTFDSNLNLTADTALRLNLLTGSETVPDRDRAERDRQGALLAINHAPGERWRLAADVYYLDAEDVPDLGSYFDRDAREPVEDIPVYAQAEDFLNSEALSLTLRGEYTFNEDTRIYAAVRAGDTENGYLATGARGTTRDLSDPEAPGADTISLSTHQGWQDVEYSAAQFNLIHSIDTGGIGQRWVFGVDYIDEQVDNGVYDIDTLGTPNCRVSGRRGVSDGYCVLDGNGALYNNANTLLQRSYQRGESDAAMDIQTISAYAMNTLTFNEHWELFLGLRQDWFDYSNAVTSRGEASTYDYSDTLTNGHVGLVYNITEYGNVYATYSTASNINGGESDLGANCGYGGLCGSPDQVAQSDPEHVENMELGTKWQFFDEKLLATAALFQITKSDVHESVGDAYSNLGTLNTGKNEVRGVEFSLSGSVTEALSVQLSAALMDSEVTGSFEPANVGLALSNFADDSLFLQLRYQPNDSVAFGASYTYKSEMYGGQPDSAAGYDAENGQYSIVVPSYGVVDLFANWFVTDDLNLRLNVGNVTDEAYWTAAYRSGSFMYIGDARTVRASVVYEF</sequence>
<keyword evidence="3 8" id="KW-1134">Transmembrane beta strand</keyword>
<dbReference type="CDD" id="cd01347">
    <property type="entry name" value="ligand_gated_channel"/>
    <property type="match status" value="1"/>
</dbReference>
<dbReference type="SUPFAM" id="SSF56935">
    <property type="entry name" value="Porins"/>
    <property type="match status" value="1"/>
</dbReference>
<name>A0A3C1KRP5_9GAMM</name>
<evidence type="ECO:0000256" key="8">
    <source>
        <dbReference type="PROSITE-ProRule" id="PRU01360"/>
    </source>
</evidence>
<comment type="similarity">
    <text evidence="8 9">Belongs to the TonB-dependent receptor family.</text>
</comment>
<feature type="compositionally biased region" description="Polar residues" evidence="10">
    <location>
        <begin position="1"/>
        <end position="25"/>
    </location>
</feature>
<accession>A0A3C1KRP5</accession>
<keyword evidence="5 9" id="KW-0798">TonB box</keyword>
<dbReference type="Proteomes" id="UP000259273">
    <property type="component" value="Unassembled WGS sequence"/>
</dbReference>
<evidence type="ECO:0000256" key="9">
    <source>
        <dbReference type="RuleBase" id="RU003357"/>
    </source>
</evidence>
<dbReference type="InterPro" id="IPR039426">
    <property type="entry name" value="TonB-dep_rcpt-like"/>
</dbReference>
<dbReference type="InterPro" id="IPR012910">
    <property type="entry name" value="Plug_dom"/>
</dbReference>
<evidence type="ECO:0000259" key="11">
    <source>
        <dbReference type="Pfam" id="PF00593"/>
    </source>
</evidence>
<keyword evidence="13" id="KW-0675">Receptor</keyword>
<dbReference type="InterPro" id="IPR037066">
    <property type="entry name" value="Plug_dom_sf"/>
</dbReference>